<dbReference type="InterPro" id="IPR001128">
    <property type="entry name" value="Cyt_P450"/>
</dbReference>
<dbReference type="PANTHER" id="PTHR24305:SF187">
    <property type="entry name" value="P450, PUTATIVE (EUROFUNG)-RELATED"/>
    <property type="match status" value="1"/>
</dbReference>
<dbReference type="InterPro" id="IPR050121">
    <property type="entry name" value="Cytochrome_P450_monoxygenase"/>
</dbReference>
<dbReference type="Gene3D" id="1.10.630.10">
    <property type="entry name" value="Cytochrome P450"/>
    <property type="match status" value="1"/>
</dbReference>
<dbReference type="AlphaFoldDB" id="A0A3A2ZSG3"/>
<reference evidence="9" key="1">
    <citation type="submission" date="2017-02" db="EMBL/GenBank/DDBJ databases">
        <authorList>
            <person name="Tafer H."/>
            <person name="Lopandic K."/>
        </authorList>
    </citation>
    <scope>NUCLEOTIDE SEQUENCE [LARGE SCALE GENOMIC DNA]</scope>
    <source>
        <strain evidence="9">CBS 366.77</strain>
    </source>
</reference>
<dbReference type="EMBL" id="MVGC01000266">
    <property type="protein sequence ID" value="RJE20915.1"/>
    <property type="molecule type" value="Genomic_DNA"/>
</dbReference>
<organism evidence="8 9">
    <name type="scientific">Aspergillus sclerotialis</name>
    <dbReference type="NCBI Taxonomy" id="2070753"/>
    <lineage>
        <taxon>Eukaryota</taxon>
        <taxon>Fungi</taxon>
        <taxon>Dikarya</taxon>
        <taxon>Ascomycota</taxon>
        <taxon>Pezizomycotina</taxon>
        <taxon>Eurotiomycetes</taxon>
        <taxon>Eurotiomycetidae</taxon>
        <taxon>Eurotiales</taxon>
        <taxon>Aspergillaceae</taxon>
        <taxon>Aspergillus</taxon>
        <taxon>Aspergillus subgen. Polypaecilum</taxon>
    </lineage>
</organism>
<dbReference type="PANTHER" id="PTHR24305">
    <property type="entry name" value="CYTOCHROME P450"/>
    <property type="match status" value="1"/>
</dbReference>
<comment type="cofactor">
    <cofactor evidence="1 7">
        <name>heme</name>
        <dbReference type="ChEBI" id="CHEBI:30413"/>
    </cofactor>
</comment>
<evidence type="ECO:0000313" key="9">
    <source>
        <dbReference type="Proteomes" id="UP000266188"/>
    </source>
</evidence>
<sequence>MTDERVFSRPQEFIPERWTSQPELIKDSTVFIPFNGGPYACVGKQLALMELYCVTAGILTKYDVSFAEGQTKSAFLDGKIDAFTVVAAPLELVFKERE</sequence>
<dbReference type="Proteomes" id="UP000266188">
    <property type="component" value="Unassembled WGS sequence"/>
</dbReference>
<evidence type="ECO:0000256" key="4">
    <source>
        <dbReference type="ARBA" id="ARBA00023002"/>
    </source>
</evidence>
<dbReference type="InterPro" id="IPR036396">
    <property type="entry name" value="Cyt_P450_sf"/>
</dbReference>
<evidence type="ECO:0000256" key="6">
    <source>
        <dbReference type="ARBA" id="ARBA00023033"/>
    </source>
</evidence>
<dbReference type="PRINTS" id="PR00465">
    <property type="entry name" value="EP450IV"/>
</dbReference>
<evidence type="ECO:0000313" key="8">
    <source>
        <dbReference type="EMBL" id="RJE20915.1"/>
    </source>
</evidence>
<gene>
    <name evidence="8" type="ORF">PHISCL_06737</name>
</gene>
<evidence type="ECO:0000256" key="7">
    <source>
        <dbReference type="PIRSR" id="PIRSR602403-1"/>
    </source>
</evidence>
<keyword evidence="7" id="KW-0349">Heme</keyword>
<comment type="similarity">
    <text evidence="2">Belongs to the cytochrome P450 family.</text>
</comment>
<protein>
    <submittedName>
        <fullName evidence="8">Cytochrome p450</fullName>
    </submittedName>
</protein>
<dbReference type="OrthoDB" id="6692864at2759"/>
<proteinExistence type="inferred from homology"/>
<dbReference type="Pfam" id="PF00067">
    <property type="entry name" value="p450"/>
    <property type="match status" value="1"/>
</dbReference>
<keyword evidence="4" id="KW-0560">Oxidoreductase</keyword>
<dbReference type="GO" id="GO:0020037">
    <property type="term" value="F:heme binding"/>
    <property type="evidence" value="ECO:0007669"/>
    <property type="project" value="InterPro"/>
</dbReference>
<accession>A0A3A2ZSG3</accession>
<keyword evidence="3 7" id="KW-0479">Metal-binding</keyword>
<keyword evidence="6" id="KW-0503">Monooxygenase</keyword>
<keyword evidence="9" id="KW-1185">Reference proteome</keyword>
<dbReference type="STRING" id="2070753.A0A3A2ZSG3"/>
<dbReference type="SUPFAM" id="SSF48264">
    <property type="entry name" value="Cytochrome P450"/>
    <property type="match status" value="1"/>
</dbReference>
<feature type="binding site" description="axial binding residue" evidence="7">
    <location>
        <position position="41"/>
    </location>
    <ligand>
        <name>heme</name>
        <dbReference type="ChEBI" id="CHEBI:30413"/>
    </ligand>
    <ligandPart>
        <name>Fe</name>
        <dbReference type="ChEBI" id="CHEBI:18248"/>
    </ligandPart>
</feature>
<evidence type="ECO:0000256" key="2">
    <source>
        <dbReference type="ARBA" id="ARBA00010617"/>
    </source>
</evidence>
<dbReference type="GO" id="GO:0016705">
    <property type="term" value="F:oxidoreductase activity, acting on paired donors, with incorporation or reduction of molecular oxygen"/>
    <property type="evidence" value="ECO:0007669"/>
    <property type="project" value="InterPro"/>
</dbReference>
<dbReference type="InterPro" id="IPR002403">
    <property type="entry name" value="Cyt_P450_E_grp-IV"/>
</dbReference>
<dbReference type="GO" id="GO:0005506">
    <property type="term" value="F:iron ion binding"/>
    <property type="evidence" value="ECO:0007669"/>
    <property type="project" value="InterPro"/>
</dbReference>
<name>A0A3A2ZSG3_9EURO</name>
<dbReference type="GO" id="GO:0004497">
    <property type="term" value="F:monooxygenase activity"/>
    <property type="evidence" value="ECO:0007669"/>
    <property type="project" value="UniProtKB-KW"/>
</dbReference>
<keyword evidence="5 7" id="KW-0408">Iron</keyword>
<evidence type="ECO:0000256" key="3">
    <source>
        <dbReference type="ARBA" id="ARBA00022723"/>
    </source>
</evidence>
<evidence type="ECO:0000256" key="5">
    <source>
        <dbReference type="ARBA" id="ARBA00023004"/>
    </source>
</evidence>
<evidence type="ECO:0000256" key="1">
    <source>
        <dbReference type="ARBA" id="ARBA00001971"/>
    </source>
</evidence>
<comment type="caution">
    <text evidence="8">The sequence shown here is derived from an EMBL/GenBank/DDBJ whole genome shotgun (WGS) entry which is preliminary data.</text>
</comment>